<reference evidence="1" key="1">
    <citation type="journal article" date="2019" name="MBio">
        <title>Virus Genomes from Deep Sea Sediments Expand the Ocean Megavirome and Support Independent Origins of Viral Gigantism.</title>
        <authorList>
            <person name="Backstrom D."/>
            <person name="Yutin N."/>
            <person name="Jorgensen S.L."/>
            <person name="Dharamshi J."/>
            <person name="Homa F."/>
            <person name="Zaremba-Niedwiedzka K."/>
            <person name="Spang A."/>
            <person name="Wolf Y.I."/>
            <person name="Koonin E.V."/>
            <person name="Ettema T.J."/>
        </authorList>
    </citation>
    <scope>NUCLEOTIDE SEQUENCE</scope>
</reference>
<accession>A0A481ZBN6</accession>
<proteinExistence type="predicted"/>
<sequence>MPIRYEEKREVTQNAIDILMKIIWKSRIDPNYFHKGSTDVYTWYGEKFCFSLNLPNCENLISKNMRKNSIHVYIRSKFNLFTFDYDFDIFNLEFLEKFPSTYLLISVHSNVDHDFTFPIQIVTLISAFKSPIEYKHKLEQPYWFVRLWNFLNSPI</sequence>
<protein>
    <submittedName>
        <fullName evidence="1">Uncharacterized protein</fullName>
    </submittedName>
</protein>
<organism evidence="1">
    <name type="scientific">Pithovirus LCPAC403</name>
    <dbReference type="NCBI Taxonomy" id="2506596"/>
    <lineage>
        <taxon>Viruses</taxon>
        <taxon>Pithoviruses</taxon>
    </lineage>
</organism>
<gene>
    <name evidence="1" type="ORF">LCPAC403_00190</name>
</gene>
<dbReference type="EMBL" id="MK500588">
    <property type="protein sequence ID" value="QBK92885.1"/>
    <property type="molecule type" value="Genomic_DNA"/>
</dbReference>
<evidence type="ECO:0000313" key="1">
    <source>
        <dbReference type="EMBL" id="QBK92885.1"/>
    </source>
</evidence>
<name>A0A481ZBN6_9VIRU</name>